<proteinExistence type="predicted"/>
<protein>
    <submittedName>
        <fullName evidence="1">Uncharacterized protein</fullName>
    </submittedName>
</protein>
<name>A0AAU7D7X3_9BACT</name>
<dbReference type="RefSeq" id="WP_348269729.1">
    <property type="nucleotide sequence ID" value="NZ_CP121195.1"/>
</dbReference>
<dbReference type="AlphaFoldDB" id="A0AAU7D7X3"/>
<sequence length="75" mass="8515">MSKKICGAKRTYEGVEHVCHRKPGHTKWWHQNEDGDFRWKPDIDATPRFKDGTPDVGVAGLARLLKKLDAAKISD</sequence>
<organism evidence="1">
    <name type="scientific">Edaphobacter paludis</name>
    <dbReference type="NCBI Taxonomy" id="3035702"/>
    <lineage>
        <taxon>Bacteria</taxon>
        <taxon>Pseudomonadati</taxon>
        <taxon>Acidobacteriota</taxon>
        <taxon>Terriglobia</taxon>
        <taxon>Terriglobales</taxon>
        <taxon>Acidobacteriaceae</taxon>
        <taxon>Edaphobacter</taxon>
    </lineage>
</organism>
<gene>
    <name evidence="1" type="ORF">P8936_16400</name>
</gene>
<accession>A0AAU7D7X3</accession>
<dbReference type="EMBL" id="CP121195">
    <property type="protein sequence ID" value="XBH13247.1"/>
    <property type="molecule type" value="Genomic_DNA"/>
</dbReference>
<reference evidence="1" key="1">
    <citation type="submission" date="2023-03" db="EMBL/GenBank/DDBJ databases">
        <title>Edaphobacter sp.</title>
        <authorList>
            <person name="Huber K.J."/>
            <person name="Papendorf J."/>
            <person name="Pilke C."/>
            <person name="Bunk B."/>
            <person name="Sproeer C."/>
            <person name="Pester M."/>
        </authorList>
    </citation>
    <scope>NUCLEOTIDE SEQUENCE</scope>
    <source>
        <strain evidence="1">DSM 109920</strain>
    </source>
</reference>
<evidence type="ECO:0000313" key="1">
    <source>
        <dbReference type="EMBL" id="XBH13247.1"/>
    </source>
</evidence>